<reference evidence="2" key="1">
    <citation type="submission" date="2022-01" db="EMBL/GenBank/DDBJ databases">
        <title>Corynebacterium sp. nov isolated from isolated from the feces of the greater white-fronted geese (Anser albifrons) at Poyang Lake, PR China.</title>
        <authorList>
            <person name="Liu Q."/>
        </authorList>
    </citation>
    <scope>NUCLEOTIDE SEQUENCE</scope>
    <source>
        <strain evidence="2">JCM 32435</strain>
    </source>
</reference>
<feature type="transmembrane region" description="Helical" evidence="1">
    <location>
        <begin position="202"/>
        <end position="224"/>
    </location>
</feature>
<keyword evidence="1" id="KW-0812">Transmembrane</keyword>
<feature type="transmembrane region" description="Helical" evidence="1">
    <location>
        <begin position="230"/>
        <end position="248"/>
    </location>
</feature>
<dbReference type="RefSeq" id="WP_236118620.1">
    <property type="nucleotide sequence ID" value="NZ_JAKGSI010000003.1"/>
</dbReference>
<protein>
    <submittedName>
        <fullName evidence="2">Uncharacterized protein</fullName>
    </submittedName>
</protein>
<feature type="transmembrane region" description="Helical" evidence="1">
    <location>
        <begin position="260"/>
        <end position="278"/>
    </location>
</feature>
<accession>A0A9X1QTM6</accession>
<feature type="transmembrane region" description="Helical" evidence="1">
    <location>
        <begin position="284"/>
        <end position="305"/>
    </location>
</feature>
<name>A0A9X1QTM6_9CORY</name>
<evidence type="ECO:0000256" key="1">
    <source>
        <dbReference type="SAM" id="Phobius"/>
    </source>
</evidence>
<proteinExistence type="predicted"/>
<gene>
    <name evidence="2" type="ORF">L1O03_06400</name>
</gene>
<evidence type="ECO:0000313" key="2">
    <source>
        <dbReference type="EMBL" id="MCF4006810.1"/>
    </source>
</evidence>
<evidence type="ECO:0000313" key="3">
    <source>
        <dbReference type="Proteomes" id="UP001139336"/>
    </source>
</evidence>
<keyword evidence="1" id="KW-0472">Membrane</keyword>
<keyword evidence="1" id="KW-1133">Transmembrane helix</keyword>
<sequence length="325" mass="36654">MKKTRRIDRRQSLTEKALTLGSVLDLPFVHEHALDAQKVLDISGLNRLGDLSAKNVAVVDTLRTLIYSTPESFFDLDDVAVALGTSLRQAASARHAVWLSALTPEELRAAMSILGEDLIERVGVGEDADGSRDGRIPVAVSPLHLMERWSQGSPKQQQALKELLHGADTLIMQRRALAAARRVGTRLIERNRIRRILYNPKVVAYLIVFIYSSLRALPVILVPGFHGKVWILWSIDITTAIPYTWGIIEMFAGRTILRRMVGLVITIVTFMSPYVYFWMNGRGYPLWVNIVVGLLIVGAIAVEFLRWCRDRYVDYRFSHLPKQPA</sequence>
<dbReference type="EMBL" id="JAKGSI010000003">
    <property type="protein sequence ID" value="MCF4006810.1"/>
    <property type="molecule type" value="Genomic_DNA"/>
</dbReference>
<keyword evidence="3" id="KW-1185">Reference proteome</keyword>
<organism evidence="2 3">
    <name type="scientific">Corynebacterium uropygiale</name>
    <dbReference type="NCBI Taxonomy" id="1775911"/>
    <lineage>
        <taxon>Bacteria</taxon>
        <taxon>Bacillati</taxon>
        <taxon>Actinomycetota</taxon>
        <taxon>Actinomycetes</taxon>
        <taxon>Mycobacteriales</taxon>
        <taxon>Corynebacteriaceae</taxon>
        <taxon>Corynebacterium</taxon>
    </lineage>
</organism>
<dbReference type="AlphaFoldDB" id="A0A9X1QTM6"/>
<comment type="caution">
    <text evidence="2">The sequence shown here is derived from an EMBL/GenBank/DDBJ whole genome shotgun (WGS) entry which is preliminary data.</text>
</comment>
<dbReference type="Proteomes" id="UP001139336">
    <property type="component" value="Unassembled WGS sequence"/>
</dbReference>